<keyword evidence="3 7" id="KW-0479">Metal-binding</keyword>
<feature type="domain" description="CcmH/CycL/Ccl2/NrfF N-terminal" evidence="8">
    <location>
        <begin position="6"/>
        <end position="138"/>
    </location>
</feature>
<evidence type="ECO:0000259" key="8">
    <source>
        <dbReference type="Pfam" id="PF03918"/>
    </source>
</evidence>
<comment type="similarity">
    <text evidence="1 7">Belongs to the CcmH/CycL/Ccl2/NrfF family.</text>
</comment>
<keyword evidence="2 7" id="KW-0349">Heme</keyword>
<evidence type="ECO:0000256" key="7">
    <source>
        <dbReference type="RuleBase" id="RU364112"/>
    </source>
</evidence>
<dbReference type="InterPro" id="IPR038297">
    <property type="entry name" value="CcmH/CycL/NrfF/Ccl2_sf"/>
</dbReference>
<dbReference type="Pfam" id="PF03918">
    <property type="entry name" value="CcmH"/>
    <property type="match status" value="1"/>
</dbReference>
<dbReference type="Gene3D" id="1.10.8.640">
    <property type="entry name" value="Cytochrome C biogenesis protein"/>
    <property type="match status" value="1"/>
</dbReference>
<feature type="signal peptide" evidence="7">
    <location>
        <begin position="1"/>
        <end position="17"/>
    </location>
</feature>
<feature type="chain" id="PRO_5044986702" description="Cytochrome c-type biogenesis protein" evidence="7">
    <location>
        <begin position="18"/>
        <end position="145"/>
    </location>
</feature>
<organism evidence="9 10">
    <name type="scientific">Lacimicrobium alkaliphilum</name>
    <dbReference type="NCBI Taxonomy" id="1526571"/>
    <lineage>
        <taxon>Bacteria</taxon>
        <taxon>Pseudomonadati</taxon>
        <taxon>Pseudomonadota</taxon>
        <taxon>Gammaproteobacteria</taxon>
        <taxon>Alteromonadales</taxon>
        <taxon>Alteromonadaceae</taxon>
        <taxon>Lacimicrobium</taxon>
    </lineage>
</organism>
<evidence type="ECO:0000313" key="10">
    <source>
        <dbReference type="Proteomes" id="UP000614272"/>
    </source>
</evidence>
<evidence type="ECO:0000256" key="5">
    <source>
        <dbReference type="ARBA" id="ARBA00022748"/>
    </source>
</evidence>
<evidence type="ECO:0000313" key="9">
    <source>
        <dbReference type="EMBL" id="GGD72692.1"/>
    </source>
</evidence>
<keyword evidence="7" id="KW-1133">Transmembrane helix</keyword>
<evidence type="ECO:0000256" key="6">
    <source>
        <dbReference type="ARBA" id="ARBA00023004"/>
    </source>
</evidence>
<keyword evidence="7" id="KW-0472">Membrane</keyword>
<dbReference type="RefSeq" id="WP_099036360.1">
    <property type="nucleotide sequence ID" value="NZ_BMGJ01000013.1"/>
</dbReference>
<dbReference type="PANTHER" id="PTHR47870:SF1">
    <property type="entry name" value="CYTOCHROME C-TYPE BIOGENESIS PROTEIN CCMH"/>
    <property type="match status" value="1"/>
</dbReference>
<evidence type="ECO:0000256" key="4">
    <source>
        <dbReference type="ARBA" id="ARBA00022729"/>
    </source>
</evidence>
<keyword evidence="4 7" id="KW-0732">Signal</keyword>
<dbReference type="EMBL" id="BMGJ01000013">
    <property type="protein sequence ID" value="GGD72692.1"/>
    <property type="molecule type" value="Genomic_DNA"/>
</dbReference>
<reference evidence="10" key="1">
    <citation type="journal article" date="2019" name="Int. J. Syst. Evol. Microbiol.">
        <title>The Global Catalogue of Microorganisms (GCM) 10K type strain sequencing project: providing services to taxonomists for standard genome sequencing and annotation.</title>
        <authorList>
            <consortium name="The Broad Institute Genomics Platform"/>
            <consortium name="The Broad Institute Genome Sequencing Center for Infectious Disease"/>
            <person name="Wu L."/>
            <person name="Ma J."/>
        </authorList>
    </citation>
    <scope>NUCLEOTIDE SEQUENCE [LARGE SCALE GENOMIC DNA]</scope>
    <source>
        <strain evidence="10">CGMCC 1.12923</strain>
    </source>
</reference>
<protein>
    <recommendedName>
        <fullName evidence="7">Cytochrome c-type biogenesis protein</fullName>
    </recommendedName>
</protein>
<keyword evidence="10" id="KW-1185">Reference proteome</keyword>
<comment type="function">
    <text evidence="7">Possible subunit of a heme lyase.</text>
</comment>
<sequence>MRCFLALLLMISFALNAADEIYDFDDPGQRALFLTLSESLRCPKCQNQSIAGSNALVAQDMKRKVYQLLQQGYTEQEIIDYMKQRYGDFVYYQPPLNPLTLLLWMGPALFVLLVLGILIRRRNKPAVQADSAMLAKAEKWLEEDK</sequence>
<keyword evidence="7" id="KW-0812">Transmembrane</keyword>
<evidence type="ECO:0000256" key="1">
    <source>
        <dbReference type="ARBA" id="ARBA00010342"/>
    </source>
</evidence>
<dbReference type="InterPro" id="IPR051263">
    <property type="entry name" value="C-type_cytochrome_biogenesis"/>
</dbReference>
<dbReference type="CDD" id="cd16378">
    <property type="entry name" value="CcmH_N"/>
    <property type="match status" value="1"/>
</dbReference>
<keyword evidence="5" id="KW-0201">Cytochrome c-type biogenesis</keyword>
<comment type="caution">
    <text evidence="9">The sequence shown here is derived from an EMBL/GenBank/DDBJ whole genome shotgun (WGS) entry which is preliminary data.</text>
</comment>
<evidence type="ECO:0000256" key="2">
    <source>
        <dbReference type="ARBA" id="ARBA00022617"/>
    </source>
</evidence>
<name>A0ABQ1RJV7_9ALTE</name>
<keyword evidence="6 7" id="KW-0408">Iron</keyword>
<evidence type="ECO:0000256" key="3">
    <source>
        <dbReference type="ARBA" id="ARBA00022723"/>
    </source>
</evidence>
<dbReference type="PANTHER" id="PTHR47870">
    <property type="entry name" value="CYTOCHROME C-TYPE BIOGENESIS PROTEIN CCMH"/>
    <property type="match status" value="1"/>
</dbReference>
<feature type="transmembrane region" description="Helical" evidence="7">
    <location>
        <begin position="101"/>
        <end position="119"/>
    </location>
</feature>
<proteinExistence type="inferred from homology"/>
<dbReference type="InterPro" id="IPR005616">
    <property type="entry name" value="CcmH/CycL/Ccl2/NrfF_N"/>
</dbReference>
<dbReference type="Proteomes" id="UP000614272">
    <property type="component" value="Unassembled WGS sequence"/>
</dbReference>
<gene>
    <name evidence="9" type="ORF">GCM10011357_29670</name>
</gene>
<accession>A0ABQ1RJV7</accession>